<organism evidence="7 8">
    <name type="scientific">Thermanaerosceptrum fracticalcis</name>
    <dbReference type="NCBI Taxonomy" id="1712410"/>
    <lineage>
        <taxon>Bacteria</taxon>
        <taxon>Bacillati</taxon>
        <taxon>Bacillota</taxon>
        <taxon>Clostridia</taxon>
        <taxon>Eubacteriales</taxon>
        <taxon>Peptococcaceae</taxon>
        <taxon>Thermanaerosceptrum</taxon>
    </lineage>
</organism>
<dbReference type="GO" id="GO:0006508">
    <property type="term" value="P:proteolysis"/>
    <property type="evidence" value="ECO:0007669"/>
    <property type="project" value="UniProtKB-KW"/>
</dbReference>
<keyword evidence="2 7" id="KW-0645">Protease</keyword>
<dbReference type="KEGG" id="tfr:BR63_01230"/>
<gene>
    <name evidence="7" type="ORF">BR63_01230</name>
</gene>
<name>A0A7G6DZ11_THEFR</name>
<dbReference type="InterPro" id="IPR007422">
    <property type="entry name" value="Peptidase_Prp"/>
</dbReference>
<evidence type="ECO:0000256" key="4">
    <source>
        <dbReference type="ARBA" id="ARBA00022807"/>
    </source>
</evidence>
<dbReference type="Pfam" id="PF04327">
    <property type="entry name" value="Peptidase_Prp"/>
    <property type="match status" value="1"/>
</dbReference>
<keyword evidence="8" id="KW-1185">Reference proteome</keyword>
<dbReference type="SUPFAM" id="SSF118010">
    <property type="entry name" value="TM1457-like"/>
    <property type="match status" value="1"/>
</dbReference>
<evidence type="ECO:0000313" key="8">
    <source>
        <dbReference type="Proteomes" id="UP000515847"/>
    </source>
</evidence>
<sequence length="114" mass="12745">MIHADIYFDGSLLKGFIIKGHAGMAESGKDIVCASVSALAQTTLLGLDAYLTVKPRWQLDDEGYIECWLPEGLAPEEMTKAQVIMHTMELGLLCIEESYGQYLKVSKRRWTKCC</sequence>
<dbReference type="EMBL" id="CP045798">
    <property type="protein sequence ID" value="QNB45065.1"/>
    <property type="molecule type" value="Genomic_DNA"/>
</dbReference>
<keyword evidence="1" id="KW-0690">Ribosome biogenesis</keyword>
<reference evidence="7 8" key="1">
    <citation type="journal article" date="2019" name="Front. Microbiol.">
        <title>Thermoanaerosceptrum fracticalcis gen. nov. sp. nov., a Novel Fumarate-Fermenting Microorganism From a Deep Fractured Carbonate Aquifer of the US Great Basin.</title>
        <authorList>
            <person name="Hamilton-Brehm S.D."/>
            <person name="Stewart L.E."/>
            <person name="Zavarin M."/>
            <person name="Caldwell M."/>
            <person name="Lawson P.A."/>
            <person name="Onstott T.C."/>
            <person name="Grzymski J."/>
            <person name="Neveux I."/>
            <person name="Lollar B.S."/>
            <person name="Russell C.E."/>
            <person name="Moser D.P."/>
        </authorList>
    </citation>
    <scope>NUCLEOTIDE SEQUENCE [LARGE SCALE GENOMIC DNA]</scope>
    <source>
        <strain evidence="7 8">DRI-13</strain>
    </source>
</reference>
<evidence type="ECO:0000256" key="6">
    <source>
        <dbReference type="ARBA" id="ARBA00044538"/>
    </source>
</evidence>
<evidence type="ECO:0000256" key="2">
    <source>
        <dbReference type="ARBA" id="ARBA00022670"/>
    </source>
</evidence>
<evidence type="ECO:0000313" key="7">
    <source>
        <dbReference type="EMBL" id="QNB45065.1"/>
    </source>
</evidence>
<accession>A0A7G6DZ11</accession>
<dbReference type="AlphaFoldDB" id="A0A7G6DZ11"/>
<proteinExistence type="inferred from homology"/>
<evidence type="ECO:0000256" key="3">
    <source>
        <dbReference type="ARBA" id="ARBA00022801"/>
    </source>
</evidence>
<keyword evidence="4" id="KW-0788">Thiol protease</keyword>
<evidence type="ECO:0000256" key="1">
    <source>
        <dbReference type="ARBA" id="ARBA00022517"/>
    </source>
</evidence>
<comment type="similarity">
    <text evidence="5">Belongs to the Prp family.</text>
</comment>
<dbReference type="InterPro" id="IPR036764">
    <property type="entry name" value="Peptidase_Prp_sf"/>
</dbReference>
<dbReference type="PANTHER" id="PTHR39178:SF1">
    <property type="entry name" value="RIBOSOMAL-PROCESSING CYSTEINE PROTEASE PRP"/>
    <property type="match status" value="1"/>
</dbReference>
<dbReference type="GO" id="GO:0042254">
    <property type="term" value="P:ribosome biogenesis"/>
    <property type="evidence" value="ECO:0007669"/>
    <property type="project" value="UniProtKB-KW"/>
</dbReference>
<dbReference type="PANTHER" id="PTHR39178">
    <property type="entry name" value="HYPOTHETICAL RIBOSOME-ASSOCIATED PROTEIN"/>
    <property type="match status" value="1"/>
</dbReference>
<dbReference type="Gene3D" id="3.30.70.1490">
    <property type="entry name" value="Cysteine protease Prp"/>
    <property type="match status" value="1"/>
</dbReference>
<evidence type="ECO:0000256" key="5">
    <source>
        <dbReference type="ARBA" id="ARBA00044503"/>
    </source>
</evidence>
<keyword evidence="3" id="KW-0378">Hydrolase</keyword>
<dbReference type="Proteomes" id="UP000515847">
    <property type="component" value="Chromosome"/>
</dbReference>
<dbReference type="OrthoDB" id="48998at2"/>
<dbReference type="RefSeq" id="WP_034422922.1">
    <property type="nucleotide sequence ID" value="NZ_CP045798.1"/>
</dbReference>
<dbReference type="CDD" id="cd16332">
    <property type="entry name" value="Prp-like"/>
    <property type="match status" value="1"/>
</dbReference>
<dbReference type="GO" id="GO:0008234">
    <property type="term" value="F:cysteine-type peptidase activity"/>
    <property type="evidence" value="ECO:0007669"/>
    <property type="project" value="UniProtKB-KW"/>
</dbReference>
<protein>
    <recommendedName>
        <fullName evidence="6">Ribosomal processing cysteine protease Prp</fullName>
    </recommendedName>
</protein>